<dbReference type="eggNOG" id="COG5346">
    <property type="taxonomic scope" value="Bacteria"/>
</dbReference>
<dbReference type="AlphaFoldDB" id="C1D864"/>
<keyword evidence="3" id="KW-1185">Reference proteome</keyword>
<dbReference type="Proteomes" id="UP000002010">
    <property type="component" value="Chromosome"/>
</dbReference>
<evidence type="ECO:0000256" key="1">
    <source>
        <dbReference type="SAM" id="Phobius"/>
    </source>
</evidence>
<accession>C1D864</accession>
<keyword evidence="1" id="KW-0812">Transmembrane</keyword>
<name>C1D864_LARHH</name>
<gene>
    <name evidence="2" type="ordered locus">LHK_01668</name>
</gene>
<reference evidence="2 3" key="1">
    <citation type="journal article" date="2009" name="PLoS Genet.">
        <title>The complete genome and proteome of Laribacter hongkongensis reveal potential mechanisms for adaptations to different temperatures and habitats.</title>
        <authorList>
            <person name="Woo P.C."/>
            <person name="Lau S.K."/>
            <person name="Tse H."/>
            <person name="Teng J.L."/>
            <person name="Curreem S.O."/>
            <person name="Tsang A.K."/>
            <person name="Fan R.Y."/>
            <person name="Wong G.K."/>
            <person name="Huang Y."/>
            <person name="Loman N.J."/>
            <person name="Snyder L.A."/>
            <person name="Cai J.J."/>
            <person name="Huang J.D."/>
            <person name="Mak W."/>
            <person name="Pallen M.J."/>
            <person name="Lok S."/>
            <person name="Yuen K.Y."/>
        </authorList>
    </citation>
    <scope>NUCLEOTIDE SEQUENCE [LARGE SCALE GENOMIC DNA]</scope>
    <source>
        <strain evidence="2 3">HLHK9</strain>
    </source>
</reference>
<protein>
    <submittedName>
        <fullName evidence="2">Uncharacterized protein</fullName>
    </submittedName>
</protein>
<feature type="transmembrane region" description="Helical" evidence="1">
    <location>
        <begin position="16"/>
        <end position="33"/>
    </location>
</feature>
<proteinExistence type="predicted"/>
<sequence length="75" mass="8110">MAELEGRISRDKRGQWMAFLSVLVMAFLAAYLAVNGREWVATVLAGATLVGVAHAFLTGKKASTTAEQKSEQEPE</sequence>
<feature type="transmembrane region" description="Helical" evidence="1">
    <location>
        <begin position="39"/>
        <end position="59"/>
    </location>
</feature>
<dbReference type="HOGENOM" id="CLU_2666578_0_0_4"/>
<dbReference type="EMBL" id="CP001154">
    <property type="protein sequence ID" value="ACO74653.1"/>
    <property type="molecule type" value="Genomic_DNA"/>
</dbReference>
<organism evidence="2 3">
    <name type="scientific">Laribacter hongkongensis (strain HLHK9)</name>
    <dbReference type="NCBI Taxonomy" id="557598"/>
    <lineage>
        <taxon>Bacteria</taxon>
        <taxon>Pseudomonadati</taxon>
        <taxon>Pseudomonadota</taxon>
        <taxon>Betaproteobacteria</taxon>
        <taxon>Neisseriales</taxon>
        <taxon>Aquaspirillaceae</taxon>
        <taxon>Laribacter</taxon>
    </lineage>
</organism>
<evidence type="ECO:0000313" key="3">
    <source>
        <dbReference type="Proteomes" id="UP000002010"/>
    </source>
</evidence>
<keyword evidence="1" id="KW-1133">Transmembrane helix</keyword>
<keyword evidence="1" id="KW-0472">Membrane</keyword>
<dbReference type="KEGG" id="lhk:LHK_01668"/>
<evidence type="ECO:0000313" key="2">
    <source>
        <dbReference type="EMBL" id="ACO74653.1"/>
    </source>
</evidence>